<feature type="domain" description="EGF-like calcium-binding" evidence="8">
    <location>
        <begin position="289"/>
        <end position="334"/>
    </location>
</feature>
<dbReference type="SMART" id="SM00179">
    <property type="entry name" value="EGF_CA"/>
    <property type="match status" value="1"/>
</dbReference>
<feature type="chain" id="PRO_5042093740" description="EGF-like domain-containing protein" evidence="7">
    <location>
        <begin position="26"/>
        <end position="368"/>
    </location>
</feature>
<keyword evidence="5" id="KW-1015">Disulfide bond</keyword>
<keyword evidence="11" id="KW-1185">Reference proteome</keyword>
<evidence type="ECO:0000256" key="2">
    <source>
        <dbReference type="ARBA" id="ARBA00022536"/>
    </source>
</evidence>
<dbReference type="InterPro" id="IPR000742">
    <property type="entry name" value="EGF"/>
</dbReference>
<feature type="domain" description="EGF-like" evidence="9">
    <location>
        <begin position="292"/>
        <end position="334"/>
    </location>
</feature>
<evidence type="ECO:0000256" key="4">
    <source>
        <dbReference type="ARBA" id="ARBA00022729"/>
    </source>
</evidence>
<feature type="signal peptide" evidence="7">
    <location>
        <begin position="1"/>
        <end position="25"/>
    </location>
</feature>
<dbReference type="Pfam" id="PF13947">
    <property type="entry name" value="GUB_WAK_bind"/>
    <property type="match status" value="1"/>
</dbReference>
<evidence type="ECO:0008006" key="12">
    <source>
        <dbReference type="Google" id="ProtNLM"/>
    </source>
</evidence>
<evidence type="ECO:0000256" key="7">
    <source>
        <dbReference type="SAM" id="SignalP"/>
    </source>
</evidence>
<comment type="subcellular location">
    <subcellularLocation>
        <location evidence="1">Membrane</location>
        <topology evidence="1">Single-pass type I membrane protein</topology>
    </subcellularLocation>
</comment>
<dbReference type="GO" id="GO:0016020">
    <property type="term" value="C:membrane"/>
    <property type="evidence" value="ECO:0007669"/>
    <property type="project" value="UniProtKB-SubCell"/>
</dbReference>
<dbReference type="InterPro" id="IPR001881">
    <property type="entry name" value="EGF-like_Ca-bd_dom"/>
</dbReference>
<keyword evidence="2" id="KW-0245">EGF-like domain</keyword>
<evidence type="ECO:0000259" key="9">
    <source>
        <dbReference type="SMART" id="SM00181"/>
    </source>
</evidence>
<dbReference type="GO" id="GO:0005509">
    <property type="term" value="F:calcium ion binding"/>
    <property type="evidence" value="ECO:0007669"/>
    <property type="project" value="InterPro"/>
</dbReference>
<dbReference type="InterPro" id="IPR009030">
    <property type="entry name" value="Growth_fac_rcpt_cys_sf"/>
</dbReference>
<dbReference type="SUPFAM" id="SSF57184">
    <property type="entry name" value="Growth factor receptor domain"/>
    <property type="match status" value="1"/>
</dbReference>
<dbReference type="InterPro" id="IPR025287">
    <property type="entry name" value="WAK_GUB"/>
</dbReference>
<keyword evidence="4 7" id="KW-0732">Signal</keyword>
<dbReference type="InterPro" id="IPR049883">
    <property type="entry name" value="NOTCH1_EGF-like"/>
</dbReference>
<evidence type="ECO:0000256" key="1">
    <source>
        <dbReference type="ARBA" id="ARBA00004479"/>
    </source>
</evidence>
<keyword evidence="3" id="KW-0808">Transferase</keyword>
<dbReference type="Pfam" id="PF08488">
    <property type="entry name" value="WAK"/>
    <property type="match status" value="1"/>
</dbReference>
<reference evidence="10" key="1">
    <citation type="submission" date="2022-04" db="EMBL/GenBank/DDBJ databases">
        <title>A functionally conserved STORR gene fusion in Papaver species that diverged 16.8 million years ago.</title>
        <authorList>
            <person name="Catania T."/>
        </authorList>
    </citation>
    <scope>NUCLEOTIDE SEQUENCE</scope>
    <source>
        <strain evidence="10">S-188037</strain>
    </source>
</reference>
<comment type="caution">
    <text evidence="10">The sequence shown here is derived from an EMBL/GenBank/DDBJ whole genome shotgun (WGS) entry which is preliminary data.</text>
</comment>
<proteinExistence type="predicted"/>
<dbReference type="SMART" id="SM00181">
    <property type="entry name" value="EGF"/>
    <property type="match status" value="2"/>
</dbReference>
<dbReference type="CDD" id="cd00054">
    <property type="entry name" value="EGF_CA"/>
    <property type="match status" value="1"/>
</dbReference>
<feature type="domain" description="EGF-like" evidence="9">
    <location>
        <begin position="248"/>
        <end position="288"/>
    </location>
</feature>
<keyword evidence="6" id="KW-0325">Glycoprotein</keyword>
<evidence type="ECO:0000313" key="11">
    <source>
        <dbReference type="Proteomes" id="UP001202328"/>
    </source>
</evidence>
<name>A0AAD4XHZ8_9MAGN</name>
<dbReference type="AlphaFoldDB" id="A0AAD4XHZ8"/>
<accession>A0AAD4XHZ8</accession>
<dbReference type="GO" id="GO:0030247">
    <property type="term" value="F:polysaccharide binding"/>
    <property type="evidence" value="ECO:0007669"/>
    <property type="project" value="InterPro"/>
</dbReference>
<gene>
    <name evidence="10" type="ORF">MKW98_014951</name>
</gene>
<protein>
    <recommendedName>
        <fullName evidence="12">EGF-like domain-containing protein</fullName>
    </recommendedName>
</protein>
<evidence type="ECO:0000256" key="6">
    <source>
        <dbReference type="ARBA" id="ARBA00023180"/>
    </source>
</evidence>
<dbReference type="PANTHER" id="PTHR33491">
    <property type="entry name" value="OSJNBA0016N04.9 PROTEIN"/>
    <property type="match status" value="1"/>
</dbReference>
<dbReference type="InterPro" id="IPR013695">
    <property type="entry name" value="WAK"/>
</dbReference>
<sequence length="368" mass="39907">MASLHVLLKYFHCLVLLLCLQLASAEIRSNSTSGVIAKPYCPDRCGNISIPYPFGIGRGCFVNKFFELTCNNSVPMIGSLKVTNLAVDDGQMTVESIIASTCNSTTFFVNTYLGTFTVSATKNKLISIGCDTMAAINDYPPIGFNCSNCNFKKNVAIDGACDGMGCCETSIPPRLSSYNVSVGRFGENSIYDNPCSYAFIAENSSFQFSPSYLQDFKNKGTGVVPLVVDWTIGFVTCDIAATDKTSYACGPNTLCESCNSNTPGYLCKCKPGFEGNPYLSSSTVGHCKDINECVDKNLIHDERCGRPESICFNTEGGYDCPCKEGFKEYGTKCILDKRAGYHDKIAAGMKICGIHFIVFSNSLCKITN</sequence>
<dbReference type="EMBL" id="JAJJMB010009331">
    <property type="protein sequence ID" value="KAI3914344.1"/>
    <property type="molecule type" value="Genomic_DNA"/>
</dbReference>
<dbReference type="Gene3D" id="2.10.25.10">
    <property type="entry name" value="Laminin"/>
    <property type="match status" value="2"/>
</dbReference>
<dbReference type="Pfam" id="PF07645">
    <property type="entry name" value="EGF_CA"/>
    <property type="match status" value="1"/>
</dbReference>
<dbReference type="GO" id="GO:0004674">
    <property type="term" value="F:protein serine/threonine kinase activity"/>
    <property type="evidence" value="ECO:0007669"/>
    <property type="project" value="InterPro"/>
</dbReference>
<organism evidence="10 11">
    <name type="scientific">Papaver atlanticum</name>
    <dbReference type="NCBI Taxonomy" id="357466"/>
    <lineage>
        <taxon>Eukaryota</taxon>
        <taxon>Viridiplantae</taxon>
        <taxon>Streptophyta</taxon>
        <taxon>Embryophyta</taxon>
        <taxon>Tracheophyta</taxon>
        <taxon>Spermatophyta</taxon>
        <taxon>Magnoliopsida</taxon>
        <taxon>Ranunculales</taxon>
        <taxon>Papaveraceae</taxon>
        <taxon>Papaveroideae</taxon>
        <taxon>Papaver</taxon>
    </lineage>
</organism>
<evidence type="ECO:0000259" key="8">
    <source>
        <dbReference type="SMART" id="SM00179"/>
    </source>
</evidence>
<evidence type="ECO:0000256" key="3">
    <source>
        <dbReference type="ARBA" id="ARBA00022679"/>
    </source>
</evidence>
<evidence type="ECO:0000256" key="5">
    <source>
        <dbReference type="ARBA" id="ARBA00023157"/>
    </source>
</evidence>
<dbReference type="PROSITE" id="PS01187">
    <property type="entry name" value="EGF_CA"/>
    <property type="match status" value="1"/>
</dbReference>
<evidence type="ECO:0000313" key="10">
    <source>
        <dbReference type="EMBL" id="KAI3914344.1"/>
    </source>
</evidence>
<dbReference type="InterPro" id="IPR018097">
    <property type="entry name" value="EGF_Ca-bd_CS"/>
</dbReference>
<dbReference type="Proteomes" id="UP001202328">
    <property type="component" value="Unassembled WGS sequence"/>
</dbReference>